<evidence type="ECO:0000256" key="8">
    <source>
        <dbReference type="ARBA" id="ARBA00068163"/>
    </source>
</evidence>
<dbReference type="Gene3D" id="3.90.950.10">
    <property type="match status" value="1"/>
</dbReference>
<dbReference type="Pfam" id="PF02545">
    <property type="entry name" value="Maf"/>
    <property type="match status" value="1"/>
</dbReference>
<dbReference type="EMBL" id="CAAJGR010000048">
    <property type="protein sequence ID" value="VHO01365.1"/>
    <property type="molecule type" value="Genomic_DNA"/>
</dbReference>
<evidence type="ECO:0000256" key="2">
    <source>
        <dbReference type="ARBA" id="ARBA00022490"/>
    </source>
</evidence>
<gene>
    <name evidence="10" type="ORF">BAL341_313</name>
</gene>
<comment type="catalytic activity">
    <reaction evidence="5 9">
        <text>N(7)-methyl-GTP + H2O = N(7)-methyl-GMP + diphosphate + H(+)</text>
        <dbReference type="Rhea" id="RHEA:58744"/>
        <dbReference type="ChEBI" id="CHEBI:15377"/>
        <dbReference type="ChEBI" id="CHEBI:15378"/>
        <dbReference type="ChEBI" id="CHEBI:33019"/>
        <dbReference type="ChEBI" id="CHEBI:58285"/>
        <dbReference type="ChEBI" id="CHEBI:87133"/>
    </reaction>
</comment>
<evidence type="ECO:0000256" key="4">
    <source>
        <dbReference type="ARBA" id="ARBA00023080"/>
    </source>
</evidence>
<evidence type="ECO:0000256" key="5">
    <source>
        <dbReference type="ARBA" id="ARBA00050213"/>
    </source>
</evidence>
<evidence type="ECO:0000256" key="9">
    <source>
        <dbReference type="HAMAP-Rule" id="MF_00528"/>
    </source>
</evidence>
<feature type="site" description="Important for substrate specificity" evidence="9">
    <location>
        <position position="100"/>
    </location>
</feature>
<comment type="cofactor">
    <cofactor evidence="9">
        <name>a divalent metal cation</name>
        <dbReference type="ChEBI" id="CHEBI:60240"/>
    </cofactor>
</comment>
<name>A0A486XJ82_9GAMM</name>
<dbReference type="GO" id="GO:0005737">
    <property type="term" value="C:cytoplasm"/>
    <property type="evidence" value="ECO:0007669"/>
    <property type="project" value="UniProtKB-SubCell"/>
</dbReference>
<evidence type="ECO:0000256" key="7">
    <source>
        <dbReference type="ARBA" id="ARBA00060749"/>
    </source>
</evidence>
<feature type="site" description="Important for substrate specificity" evidence="9">
    <location>
        <position position="184"/>
    </location>
</feature>
<evidence type="ECO:0000256" key="6">
    <source>
        <dbReference type="ARBA" id="ARBA00053369"/>
    </source>
</evidence>
<keyword evidence="3 9" id="KW-0378">Hydrolase</keyword>
<evidence type="ECO:0000256" key="3">
    <source>
        <dbReference type="ARBA" id="ARBA00022801"/>
    </source>
</evidence>
<reference evidence="10" key="1">
    <citation type="submission" date="2019-04" db="EMBL/GenBank/DDBJ databases">
        <authorList>
            <person name="Brambilla D."/>
        </authorList>
    </citation>
    <scope>NUCLEOTIDE SEQUENCE</scope>
    <source>
        <strain evidence="10">BAL1</strain>
    </source>
</reference>
<dbReference type="InterPro" id="IPR029001">
    <property type="entry name" value="ITPase-like_fam"/>
</dbReference>
<dbReference type="PANTHER" id="PTHR43213:SF10">
    <property type="entry name" value="7-METHYL-GTP PYROPHOSPHATASE"/>
    <property type="match status" value="1"/>
</dbReference>
<feature type="active site" description="Proton acceptor" evidence="9">
    <location>
        <position position="99"/>
    </location>
</feature>
<dbReference type="FunFam" id="3.90.950.10:FF:000005">
    <property type="entry name" value="7-methyl-GTP pyrophosphatase"/>
    <property type="match status" value="1"/>
</dbReference>
<comment type="function">
    <text evidence="6 9">Nucleoside triphosphate pyrophosphatase that hydrolyzes 7-methyl-GTP (m(7)GTP). May have a dual role in cell division arrest and in preventing the incorporation of modified nucleotides into cellular nucleic acids.</text>
</comment>
<dbReference type="EC" id="3.6.1.-" evidence="9"/>
<comment type="similarity">
    <text evidence="7 9">Belongs to the Maf family. YceF subfamily.</text>
</comment>
<evidence type="ECO:0000256" key="1">
    <source>
        <dbReference type="ARBA" id="ARBA00004496"/>
    </source>
</evidence>
<comment type="caution">
    <text evidence="9">Lacks conserved residue(s) required for the propagation of feature annotation.</text>
</comment>
<proteinExistence type="inferred from homology"/>
<evidence type="ECO:0000313" key="10">
    <source>
        <dbReference type="EMBL" id="VHO01365.1"/>
    </source>
</evidence>
<dbReference type="HAMAP" id="MF_00528">
    <property type="entry name" value="Maf"/>
    <property type="match status" value="1"/>
</dbReference>
<dbReference type="GO" id="GO:0047429">
    <property type="term" value="F:nucleoside triphosphate diphosphatase activity"/>
    <property type="evidence" value="ECO:0007669"/>
    <property type="project" value="InterPro"/>
</dbReference>
<dbReference type="GO" id="GO:0009117">
    <property type="term" value="P:nucleotide metabolic process"/>
    <property type="evidence" value="ECO:0007669"/>
    <property type="project" value="UniProtKB-KW"/>
</dbReference>
<keyword evidence="2 9" id="KW-0963">Cytoplasm</keyword>
<dbReference type="PANTHER" id="PTHR43213">
    <property type="entry name" value="BIFUNCTIONAL DTTP/UTP PYROPHOSPHATASE/METHYLTRANSFERASE PROTEIN-RELATED"/>
    <property type="match status" value="1"/>
</dbReference>
<comment type="subcellular location">
    <subcellularLocation>
        <location evidence="1 9">Cytoplasm</location>
    </subcellularLocation>
</comment>
<dbReference type="NCBIfam" id="TIGR00172">
    <property type="entry name" value="maf"/>
    <property type="match status" value="1"/>
</dbReference>
<dbReference type="SUPFAM" id="SSF52972">
    <property type="entry name" value="ITPase-like"/>
    <property type="match status" value="1"/>
</dbReference>
<sequence length="224" mass="24649">MWFFSRYFSILFIVRHSLMIKAVLIMSVTPVSPLYLASTSVYRQHLLRKLGQDFIAVKPEVDETPLTSEPAEQLVQRLALAKAQAVAINLTCGLVIGSDQVAVFANKIIGKPHTVENACAQLRSFSGQTVSFLTGLALINAATGRQQVIIEPFNVKFRSLSDAEIRSYVAKEQPLDCAGSFKSEGLGICLFDKLQGDDPNSLIGLPLLRLNQLLLNEGFNVLLR</sequence>
<dbReference type="PIRSF" id="PIRSF006305">
    <property type="entry name" value="Maf"/>
    <property type="match status" value="1"/>
</dbReference>
<dbReference type="AlphaFoldDB" id="A0A486XJ82"/>
<keyword evidence="4 9" id="KW-0546">Nucleotide metabolism</keyword>
<protein>
    <recommendedName>
        <fullName evidence="8 9">7-methyl-GTP pyrophosphatase</fullName>
        <shortName evidence="9">m(7)GTP pyrophosphatase</shortName>
        <ecNumber evidence="9">3.6.1.-</ecNumber>
    </recommendedName>
</protein>
<feature type="site" description="Important for substrate specificity" evidence="9">
    <location>
        <position position="42"/>
    </location>
</feature>
<dbReference type="InterPro" id="IPR003697">
    <property type="entry name" value="Maf-like"/>
</dbReference>
<organism evidence="10">
    <name type="scientific">Rheinheimera sp. BAL341</name>
    <dbReference type="NCBI Taxonomy" id="1708203"/>
    <lineage>
        <taxon>Bacteria</taxon>
        <taxon>Pseudomonadati</taxon>
        <taxon>Pseudomonadota</taxon>
        <taxon>Gammaproteobacteria</taxon>
        <taxon>Chromatiales</taxon>
        <taxon>Chromatiaceae</taxon>
        <taxon>Rheinheimera</taxon>
    </lineage>
</organism>
<accession>A0A486XJ82</accession>
<dbReference type="CDD" id="cd00555">
    <property type="entry name" value="Maf"/>
    <property type="match status" value="1"/>
</dbReference>